<dbReference type="OrthoDB" id="428263at2"/>
<keyword evidence="3" id="KW-1185">Reference proteome</keyword>
<keyword evidence="1" id="KW-0812">Transmembrane</keyword>
<dbReference type="EMBL" id="FQWD01000002">
    <property type="protein sequence ID" value="SHG13293.1"/>
    <property type="molecule type" value="Genomic_DNA"/>
</dbReference>
<feature type="transmembrane region" description="Helical" evidence="1">
    <location>
        <begin position="54"/>
        <end position="71"/>
    </location>
</feature>
<reference evidence="3" key="1">
    <citation type="submission" date="2016-11" db="EMBL/GenBank/DDBJ databases">
        <authorList>
            <person name="Varghese N."/>
            <person name="Submissions S."/>
        </authorList>
    </citation>
    <scope>NUCLEOTIDE SEQUENCE [LARGE SCALE GENOMIC DNA]</scope>
    <source>
        <strain evidence="3">CGMCC 1.8995</strain>
    </source>
</reference>
<dbReference type="STRING" id="634436.SAMN05216361_1396"/>
<feature type="transmembrane region" description="Helical" evidence="1">
    <location>
        <begin position="77"/>
        <end position="93"/>
    </location>
</feature>
<dbReference type="AlphaFoldDB" id="A0A1M5HBG3"/>
<sequence length="146" mass="16175">MLVFTVLTTLGKLSMLIMTGIYFIFSCTVMAALRQSEQGAETMVRINKEILNPLFYLCFFGSALTALVLVVTRSNDYLAGLIFFAGTFLVTLIKNVPLNNALLAASGEIGFQHTWQAYLRNWVFWNHVRTVSATVSGALLLWSAAL</sequence>
<keyword evidence="1" id="KW-0472">Membrane</keyword>
<organism evidence="2 3">
    <name type="scientific">Marisediminitalea aggregata</name>
    <dbReference type="NCBI Taxonomy" id="634436"/>
    <lineage>
        <taxon>Bacteria</taxon>
        <taxon>Pseudomonadati</taxon>
        <taxon>Pseudomonadota</taxon>
        <taxon>Gammaproteobacteria</taxon>
        <taxon>Alteromonadales</taxon>
        <taxon>Alteromonadaceae</taxon>
        <taxon>Marisediminitalea</taxon>
    </lineage>
</organism>
<proteinExistence type="predicted"/>
<feature type="transmembrane region" description="Helical" evidence="1">
    <location>
        <begin position="13"/>
        <end position="33"/>
    </location>
</feature>
<evidence type="ECO:0000313" key="2">
    <source>
        <dbReference type="EMBL" id="SHG13293.1"/>
    </source>
</evidence>
<dbReference type="InterPro" id="IPR013901">
    <property type="entry name" value="Anthrone_oxy"/>
</dbReference>
<evidence type="ECO:0000256" key="1">
    <source>
        <dbReference type="SAM" id="Phobius"/>
    </source>
</evidence>
<dbReference type="RefSeq" id="WP_073319883.1">
    <property type="nucleotide sequence ID" value="NZ_FQWD01000002.1"/>
</dbReference>
<accession>A0A1M5HBG3</accession>
<keyword evidence="1" id="KW-1133">Transmembrane helix</keyword>
<protein>
    <submittedName>
        <fullName evidence="2">Uncharacterized membrane protein</fullName>
    </submittedName>
</protein>
<evidence type="ECO:0000313" key="3">
    <source>
        <dbReference type="Proteomes" id="UP000184520"/>
    </source>
</evidence>
<gene>
    <name evidence="2" type="ORF">SAMN05216361_1396</name>
</gene>
<dbReference type="Proteomes" id="UP000184520">
    <property type="component" value="Unassembled WGS sequence"/>
</dbReference>
<name>A0A1M5HBG3_9ALTE</name>
<dbReference type="Pfam" id="PF08592">
    <property type="entry name" value="Anthrone_oxy"/>
    <property type="match status" value="1"/>
</dbReference>